<dbReference type="SUPFAM" id="SSF51679">
    <property type="entry name" value="Bacterial luciferase-like"/>
    <property type="match status" value="1"/>
</dbReference>
<dbReference type="GO" id="GO:0016705">
    <property type="term" value="F:oxidoreductase activity, acting on paired donors, with incorporation or reduction of molecular oxygen"/>
    <property type="evidence" value="ECO:0007669"/>
    <property type="project" value="InterPro"/>
</dbReference>
<organism evidence="4 5">
    <name type="scientific">Candidatus Halobonum tyrrellensis G22</name>
    <dbReference type="NCBI Taxonomy" id="1324957"/>
    <lineage>
        <taxon>Archaea</taxon>
        <taxon>Methanobacteriati</taxon>
        <taxon>Methanobacteriota</taxon>
        <taxon>Stenosarchaea group</taxon>
        <taxon>Halobacteria</taxon>
        <taxon>Halobacteriales</taxon>
        <taxon>Haloferacaceae</taxon>
        <taxon>Candidatus Halobonum</taxon>
    </lineage>
</organism>
<feature type="region of interest" description="Disordered" evidence="2">
    <location>
        <begin position="264"/>
        <end position="284"/>
    </location>
</feature>
<name>V4HIK8_9EURY</name>
<protein>
    <submittedName>
        <fullName evidence="4">G6PDH family F420-dependent oxidoreductase</fullName>
    </submittedName>
</protein>
<gene>
    <name evidence="4" type="ORF">K933_12246</name>
</gene>
<evidence type="ECO:0000313" key="5">
    <source>
        <dbReference type="Proteomes" id="UP000017840"/>
    </source>
</evidence>
<dbReference type="EMBL" id="ASGZ01000044">
    <property type="protein sequence ID" value="ESP87764.1"/>
    <property type="molecule type" value="Genomic_DNA"/>
</dbReference>
<dbReference type="eggNOG" id="arCOG02410">
    <property type="taxonomic scope" value="Archaea"/>
</dbReference>
<dbReference type="Pfam" id="PF00296">
    <property type="entry name" value="Bac_luciferase"/>
    <property type="match status" value="1"/>
</dbReference>
<reference evidence="4 5" key="1">
    <citation type="journal article" date="2013" name="Genome Announc.">
        <title>Draft Genome Sequence of 'Candidatus Halobonum tyrrellensis' Strain G22, Isolated from the Hypersaline Waters of Lake Tyrrell, Australia.</title>
        <authorList>
            <person name="Ugalde J.A."/>
            <person name="Narasingarao P."/>
            <person name="Kuo S."/>
            <person name="Podell S."/>
            <person name="Allen E.E."/>
        </authorList>
    </citation>
    <scope>NUCLEOTIDE SEQUENCE [LARGE SCALE GENOMIC DNA]</scope>
    <source>
        <strain evidence="4 5">G22</strain>
    </source>
</reference>
<dbReference type="OrthoDB" id="7684at2157"/>
<feature type="domain" description="Luciferase-like" evidence="3">
    <location>
        <begin position="9"/>
        <end position="299"/>
    </location>
</feature>
<proteinExistence type="predicted"/>
<keyword evidence="1" id="KW-0560">Oxidoreductase</keyword>
<comment type="caution">
    <text evidence="4">The sequence shown here is derived from an EMBL/GenBank/DDBJ whole genome shotgun (WGS) entry which is preliminary data.</text>
</comment>
<keyword evidence="5" id="KW-1185">Reference proteome</keyword>
<dbReference type="InterPro" id="IPR050564">
    <property type="entry name" value="F420-G6PD/mer"/>
</dbReference>
<dbReference type="RefSeq" id="WP_023395025.1">
    <property type="nucleotide sequence ID" value="NZ_ASGZ01000044.1"/>
</dbReference>
<dbReference type="Proteomes" id="UP000017840">
    <property type="component" value="Unassembled WGS sequence"/>
</dbReference>
<dbReference type="InterPro" id="IPR019945">
    <property type="entry name" value="F420_G6P_DH-rel"/>
</dbReference>
<dbReference type="PATRIC" id="fig|1324957.4.peg.2487"/>
<dbReference type="NCBIfam" id="TIGR03557">
    <property type="entry name" value="F420_G6P_family"/>
    <property type="match status" value="1"/>
</dbReference>
<dbReference type="Gene3D" id="3.20.20.30">
    <property type="entry name" value="Luciferase-like domain"/>
    <property type="match status" value="1"/>
</dbReference>
<evidence type="ECO:0000256" key="1">
    <source>
        <dbReference type="ARBA" id="ARBA00023002"/>
    </source>
</evidence>
<dbReference type="InterPro" id="IPR036661">
    <property type="entry name" value="Luciferase-like_sf"/>
</dbReference>
<sequence>MSDTAIGYTLSSEEFGPNELVDIARSAEEAGFEFLSAADHVHPWLVEQGQSPFVWGTLGGVAEATDEVDLGVGVSAPAFRMHPVITAQAVATAAAMVPDRDFYFGVGTGENLNEHVSGQRWPEMEVRMEMLEECVEVIRKLWTGRNVSHHGEHYTVENAKLFTLPDELPEICLSAFGEKAAEYGADHADGFWTTGPQGDLLDVHGEAGGPAPDDGPAITQISVCYADSEAEAVSTAHENWRQGSLPGELNQELPTPVHFEQASRMISEDDIREGSTVTSRDPDDHIESIQECIDAGFDHVYVHQIGDEQGKAIDFYEAEVLPSFQ</sequence>
<accession>V4HIK8</accession>
<evidence type="ECO:0000313" key="4">
    <source>
        <dbReference type="EMBL" id="ESP87764.1"/>
    </source>
</evidence>
<dbReference type="PANTHER" id="PTHR43244:SF1">
    <property type="entry name" value="5,10-METHYLENETETRAHYDROMETHANOPTERIN REDUCTASE"/>
    <property type="match status" value="1"/>
</dbReference>
<dbReference type="STRING" id="1324957.K933_12246"/>
<evidence type="ECO:0000259" key="3">
    <source>
        <dbReference type="Pfam" id="PF00296"/>
    </source>
</evidence>
<dbReference type="InterPro" id="IPR011251">
    <property type="entry name" value="Luciferase-like_dom"/>
</dbReference>
<dbReference type="AlphaFoldDB" id="V4HIK8"/>
<dbReference type="PANTHER" id="PTHR43244">
    <property type="match status" value="1"/>
</dbReference>
<evidence type="ECO:0000256" key="2">
    <source>
        <dbReference type="SAM" id="MobiDB-lite"/>
    </source>
</evidence>